<comment type="cofactor">
    <cofactor evidence="13">
        <name>[4Fe-4S] cluster</name>
        <dbReference type="ChEBI" id="CHEBI:49883"/>
    </cofactor>
    <text evidence="13">Binds 1 [4Fe-4S] cluster per subunit.</text>
</comment>
<dbReference type="InterPro" id="IPR004430">
    <property type="entry name" value="3-IsopropMal_deHydase_lsu"/>
</dbReference>
<feature type="binding site" evidence="13">
    <location>
        <position position="347"/>
    </location>
    <ligand>
        <name>[4Fe-4S] cluster</name>
        <dbReference type="ChEBI" id="CHEBI:49883"/>
    </ligand>
</feature>
<dbReference type="RefSeq" id="WP_136988070.1">
    <property type="nucleotide sequence ID" value="NZ_SZPQ01000001.1"/>
</dbReference>
<dbReference type="NCBIfam" id="NF004016">
    <property type="entry name" value="PRK05478.1"/>
    <property type="match status" value="1"/>
</dbReference>
<feature type="binding site" evidence="13">
    <location>
        <position position="410"/>
    </location>
    <ligand>
        <name>[4Fe-4S] cluster</name>
        <dbReference type="ChEBI" id="CHEBI:49883"/>
    </ligand>
</feature>
<dbReference type="PANTHER" id="PTHR43822">
    <property type="entry name" value="HOMOACONITASE, MITOCHONDRIAL-RELATED"/>
    <property type="match status" value="1"/>
</dbReference>
<comment type="pathway">
    <text evidence="3 13">Amino-acid biosynthesis; L-leucine biosynthesis; L-leucine from 3-methyl-2-oxobutanoate: step 2/4.</text>
</comment>
<protein>
    <recommendedName>
        <fullName evidence="13">3-isopropylmalate dehydratase large subunit</fullName>
        <ecNumber evidence="13">4.2.1.33</ecNumber>
    </recommendedName>
    <alternativeName>
        <fullName evidence="13">Alpha-IPM isomerase</fullName>
        <shortName evidence="13">IPMI</shortName>
    </alternativeName>
    <alternativeName>
        <fullName evidence="13">Isopropylmalate isomerase</fullName>
    </alternativeName>
</protein>
<dbReference type="CDD" id="cd01583">
    <property type="entry name" value="IPMI"/>
    <property type="match status" value="1"/>
</dbReference>
<dbReference type="InterPro" id="IPR033941">
    <property type="entry name" value="IPMI_cat"/>
</dbReference>
<dbReference type="PROSITE" id="PS00450">
    <property type="entry name" value="ACONITASE_1"/>
    <property type="match status" value="1"/>
</dbReference>
<evidence type="ECO:0000256" key="13">
    <source>
        <dbReference type="HAMAP-Rule" id="MF_01026"/>
    </source>
</evidence>
<evidence type="ECO:0000256" key="3">
    <source>
        <dbReference type="ARBA" id="ARBA00004729"/>
    </source>
</evidence>
<keyword evidence="11 13" id="KW-0456">Lyase</keyword>
<proteinExistence type="inferred from homology"/>
<evidence type="ECO:0000256" key="5">
    <source>
        <dbReference type="ARBA" id="ARBA00022430"/>
    </source>
</evidence>
<dbReference type="Pfam" id="PF00330">
    <property type="entry name" value="Aconitase"/>
    <property type="match status" value="1"/>
</dbReference>
<comment type="catalytic activity">
    <reaction evidence="1 13">
        <text>(2R,3S)-3-isopropylmalate = (2S)-2-isopropylmalate</text>
        <dbReference type="Rhea" id="RHEA:32287"/>
        <dbReference type="ChEBI" id="CHEBI:1178"/>
        <dbReference type="ChEBI" id="CHEBI:35121"/>
        <dbReference type="EC" id="4.2.1.33"/>
    </reaction>
</comment>
<keyword evidence="6 13" id="KW-0004">4Fe-4S</keyword>
<evidence type="ECO:0000256" key="1">
    <source>
        <dbReference type="ARBA" id="ARBA00000491"/>
    </source>
</evidence>
<comment type="function">
    <text evidence="2 13">Catalyzes the isomerization between 2-isopropylmalate and 3-isopropylmalate, via the formation of 2-isopropylmaleate.</text>
</comment>
<keyword evidence="9 13" id="KW-0408">Iron</keyword>
<keyword evidence="12 13" id="KW-0100">Branched-chain amino acid biosynthesis</keyword>
<evidence type="ECO:0000313" key="16">
    <source>
        <dbReference type="Proteomes" id="UP000305202"/>
    </source>
</evidence>
<dbReference type="Proteomes" id="UP000305202">
    <property type="component" value="Unassembled WGS sequence"/>
</dbReference>
<evidence type="ECO:0000256" key="7">
    <source>
        <dbReference type="ARBA" id="ARBA00022605"/>
    </source>
</evidence>
<feature type="domain" description="Aconitase/3-isopropylmalate dehydratase large subunit alpha/beta/alpha" evidence="14">
    <location>
        <begin position="8"/>
        <end position="457"/>
    </location>
</feature>
<dbReference type="NCBIfam" id="TIGR00170">
    <property type="entry name" value="leuC"/>
    <property type="match status" value="1"/>
</dbReference>
<evidence type="ECO:0000256" key="10">
    <source>
        <dbReference type="ARBA" id="ARBA00023014"/>
    </source>
</evidence>
<dbReference type="InterPro" id="IPR001030">
    <property type="entry name" value="Acoase/IPM_deHydtase_lsu_aba"/>
</dbReference>
<dbReference type="EMBL" id="SZPQ01000001">
    <property type="protein sequence ID" value="TKI08740.1"/>
    <property type="molecule type" value="Genomic_DNA"/>
</dbReference>
<keyword evidence="10 13" id="KW-0411">Iron-sulfur</keyword>
<organism evidence="15 16">
    <name type="scientific">Martelella alba</name>
    <dbReference type="NCBI Taxonomy" id="2590451"/>
    <lineage>
        <taxon>Bacteria</taxon>
        <taxon>Pseudomonadati</taxon>
        <taxon>Pseudomonadota</taxon>
        <taxon>Alphaproteobacteria</taxon>
        <taxon>Hyphomicrobiales</taxon>
        <taxon>Aurantimonadaceae</taxon>
        <taxon>Martelella</taxon>
    </lineage>
</organism>
<evidence type="ECO:0000313" key="15">
    <source>
        <dbReference type="EMBL" id="TKI08740.1"/>
    </source>
</evidence>
<comment type="similarity">
    <text evidence="13">Belongs to the aconitase/IPM isomerase family. LeuC type 1 subfamily.</text>
</comment>
<keyword evidence="16" id="KW-1185">Reference proteome</keyword>
<evidence type="ECO:0000256" key="4">
    <source>
        <dbReference type="ARBA" id="ARBA00011271"/>
    </source>
</evidence>
<dbReference type="PROSITE" id="PS01244">
    <property type="entry name" value="ACONITASE_2"/>
    <property type="match status" value="1"/>
</dbReference>
<sequence>MGKSLYQKLYDAHVVYQAPEETPLLYIDRHLVHEVTSPQAFDGLRAMGRPVRQPGKTFATMDHNVSTQTRDINASGEMARIQMQELIKNCAEFGIQLYDLNHPYQGIVHVIGPEQGMTLPGMTIVCGDSHTATHGAFGALAFGIGTSEVEHVLATQTLKQGRAKTMKVEVTGSAAGGITAKDIVLAVIGSIGSAGGTGHVVEFCGEAISALSMEGRMTLCNMAIEMGAKAGLVAPDDTTFAYLQGRQFAPKSDNWPKAVAYWKTLRSDDDAVFDKIVTLRAEDIAPQVTWGTNPGQVIAINETIPSPDAFSDPAERNSAAKALAYMDLQPGIRLTEVSIDKVFIGSCTNSRIEDLRAAAAIAKGRRVAAGVQAIVVPGSGPVKAQAEAEGLDKIFIEAGFEWRLPGCSMCLAMNNDRLNPGERCASTSNRNFEGRQGRGGRTHLVSPAMAAAAAVAGHFADIRELN</sequence>
<dbReference type="InterPro" id="IPR036008">
    <property type="entry name" value="Aconitase_4Fe-4S_dom"/>
</dbReference>
<dbReference type="GO" id="GO:0003861">
    <property type="term" value="F:3-isopropylmalate dehydratase activity"/>
    <property type="evidence" value="ECO:0007669"/>
    <property type="project" value="UniProtKB-EC"/>
</dbReference>
<dbReference type="SUPFAM" id="SSF53732">
    <property type="entry name" value="Aconitase iron-sulfur domain"/>
    <property type="match status" value="1"/>
</dbReference>
<evidence type="ECO:0000256" key="8">
    <source>
        <dbReference type="ARBA" id="ARBA00022723"/>
    </source>
</evidence>
<evidence type="ECO:0000256" key="2">
    <source>
        <dbReference type="ARBA" id="ARBA00002695"/>
    </source>
</evidence>
<keyword evidence="7 13" id="KW-0028">Amino-acid biosynthesis</keyword>
<gene>
    <name evidence="13 15" type="primary">leuC</name>
    <name evidence="15" type="ORF">FCN80_01430</name>
</gene>
<dbReference type="NCBIfam" id="NF009116">
    <property type="entry name" value="PRK12466.1"/>
    <property type="match status" value="1"/>
</dbReference>
<name>A0ABY2SS82_9HYPH</name>
<evidence type="ECO:0000256" key="11">
    <source>
        <dbReference type="ARBA" id="ARBA00023239"/>
    </source>
</evidence>
<dbReference type="PRINTS" id="PR00415">
    <property type="entry name" value="ACONITASE"/>
</dbReference>
<dbReference type="InterPro" id="IPR015931">
    <property type="entry name" value="Acnase/IPM_dHydase_lsu_aba_1/3"/>
</dbReference>
<reference evidence="15 16" key="1">
    <citation type="submission" date="2019-04" db="EMBL/GenBank/DDBJ databases">
        <authorList>
            <person name="Li M."/>
            <person name="Gao C."/>
        </authorList>
    </citation>
    <scope>NUCLEOTIDE SEQUENCE [LARGE SCALE GENOMIC DNA]</scope>
    <source>
        <strain evidence="15 16">BGMRC 2031</strain>
    </source>
</reference>
<accession>A0ABY2SS82</accession>
<keyword evidence="8 13" id="KW-0479">Metal-binding</keyword>
<evidence type="ECO:0000256" key="12">
    <source>
        <dbReference type="ARBA" id="ARBA00023304"/>
    </source>
</evidence>
<dbReference type="Gene3D" id="3.30.499.10">
    <property type="entry name" value="Aconitase, domain 3"/>
    <property type="match status" value="2"/>
</dbReference>
<dbReference type="InterPro" id="IPR018136">
    <property type="entry name" value="Aconitase_4Fe-4S_BS"/>
</dbReference>
<dbReference type="EC" id="4.2.1.33" evidence="13"/>
<comment type="caution">
    <text evidence="15">The sequence shown here is derived from an EMBL/GenBank/DDBJ whole genome shotgun (WGS) entry which is preliminary data.</text>
</comment>
<evidence type="ECO:0000256" key="9">
    <source>
        <dbReference type="ARBA" id="ARBA00023004"/>
    </source>
</evidence>
<comment type="subunit">
    <text evidence="4 13">Heterodimer of LeuC and LeuD.</text>
</comment>
<keyword evidence="5 13" id="KW-0432">Leucine biosynthesis</keyword>
<dbReference type="InterPro" id="IPR050067">
    <property type="entry name" value="IPM_dehydratase_rel_enz"/>
</dbReference>
<dbReference type="PANTHER" id="PTHR43822:SF9">
    <property type="entry name" value="3-ISOPROPYLMALATE DEHYDRATASE"/>
    <property type="match status" value="1"/>
</dbReference>
<dbReference type="HAMAP" id="MF_01026">
    <property type="entry name" value="LeuC_type1"/>
    <property type="match status" value="1"/>
</dbReference>
<feature type="binding site" evidence="13">
    <location>
        <position position="407"/>
    </location>
    <ligand>
        <name>[4Fe-4S] cluster</name>
        <dbReference type="ChEBI" id="CHEBI:49883"/>
    </ligand>
</feature>
<evidence type="ECO:0000256" key="6">
    <source>
        <dbReference type="ARBA" id="ARBA00022485"/>
    </source>
</evidence>
<evidence type="ECO:0000259" key="14">
    <source>
        <dbReference type="Pfam" id="PF00330"/>
    </source>
</evidence>